<dbReference type="FunFam" id="2.40.30.170:FF:000010">
    <property type="entry name" value="Efflux RND transporter periplasmic adaptor subunit"/>
    <property type="match status" value="1"/>
</dbReference>
<dbReference type="InterPro" id="IPR058637">
    <property type="entry name" value="YknX-like_C"/>
</dbReference>
<dbReference type="SUPFAM" id="SSF111369">
    <property type="entry name" value="HlyD-like secretion proteins"/>
    <property type="match status" value="1"/>
</dbReference>
<dbReference type="InterPro" id="IPR006143">
    <property type="entry name" value="RND_pump_MFP"/>
</dbReference>
<evidence type="ECO:0000256" key="1">
    <source>
        <dbReference type="ARBA" id="ARBA00009477"/>
    </source>
</evidence>
<gene>
    <name evidence="7" type="ORF">BXY39_1113</name>
</gene>
<dbReference type="NCBIfam" id="TIGR01730">
    <property type="entry name" value="RND_mfp"/>
    <property type="match status" value="1"/>
</dbReference>
<dbReference type="InterPro" id="IPR058792">
    <property type="entry name" value="Beta-barrel_RND_2"/>
</dbReference>
<evidence type="ECO:0000259" key="4">
    <source>
        <dbReference type="Pfam" id="PF25917"/>
    </source>
</evidence>
<evidence type="ECO:0000313" key="8">
    <source>
        <dbReference type="Proteomes" id="UP000271227"/>
    </source>
</evidence>
<name>A0A3M0CJ93_9PROT</name>
<proteinExistence type="inferred from homology"/>
<dbReference type="Proteomes" id="UP000271227">
    <property type="component" value="Unassembled WGS sequence"/>
</dbReference>
<evidence type="ECO:0000256" key="2">
    <source>
        <dbReference type="SAM" id="MobiDB-lite"/>
    </source>
</evidence>
<dbReference type="RefSeq" id="WP_170163649.1">
    <property type="nucleotide sequence ID" value="NZ_REFR01000010.1"/>
</dbReference>
<evidence type="ECO:0000259" key="5">
    <source>
        <dbReference type="Pfam" id="PF25954"/>
    </source>
</evidence>
<comment type="similarity">
    <text evidence="1">Belongs to the membrane fusion protein (MFP) (TC 8.A.1) family.</text>
</comment>
<protein>
    <submittedName>
        <fullName evidence="7">Membrane fusion protein (Multidrug efflux system)</fullName>
    </submittedName>
</protein>
<dbReference type="AlphaFoldDB" id="A0A3M0CJ93"/>
<feature type="domain" description="Multidrug resistance protein MdtA-like barrel-sandwich hybrid" evidence="4">
    <location>
        <begin position="67"/>
        <end position="186"/>
    </location>
</feature>
<feature type="domain" description="CusB-like beta-barrel" evidence="5">
    <location>
        <begin position="200"/>
        <end position="272"/>
    </location>
</feature>
<dbReference type="Gene3D" id="2.40.420.20">
    <property type="match status" value="1"/>
</dbReference>
<dbReference type="PANTHER" id="PTHR30469:SF16">
    <property type="entry name" value="HAE1 FAMILY EFFLUX PUMP MFP COMPONENT"/>
    <property type="match status" value="1"/>
</dbReference>
<dbReference type="Gene3D" id="2.40.30.170">
    <property type="match status" value="1"/>
</dbReference>
<organism evidence="7 8">
    <name type="scientific">Eilatimonas milleporae</name>
    <dbReference type="NCBI Taxonomy" id="911205"/>
    <lineage>
        <taxon>Bacteria</taxon>
        <taxon>Pseudomonadati</taxon>
        <taxon>Pseudomonadota</taxon>
        <taxon>Alphaproteobacteria</taxon>
        <taxon>Kordiimonadales</taxon>
        <taxon>Kordiimonadaceae</taxon>
        <taxon>Eilatimonas</taxon>
    </lineage>
</organism>
<keyword evidence="8" id="KW-1185">Reference proteome</keyword>
<sequence length="371" mass="40510">MTQGRLFLVAILVVLGGVAGWLLFSEGRGGERGGFAARTVTVKATALERQTFRDIVEAIGTAQARESVTLTARVSDTVEAVHFDDGQVVSRNDLLVSITDDEEQALMREAEATLLEATQQLKRTEDLVTRGNASVSTLDTQRRVVTEAQSRLTAARARLNDRKIRAPFDGVLGLRQVSEGALLSQSAPITTIDAIDIINLDFSVPERFIATLTPGQSVQAQVDAYPDRLFEGKVKTIDSRVDPATRSVIVRAEIPNPSLLLRPGMLMTVEVISRVWEALAVPEEAVVPTGGANYVFIISDDRAERRRVELGLRRPGYVEVLSGLSDDDRVVTEGTLRLGRQGIQVRVLDDTPERKGAPEARRRYAGEESPA</sequence>
<feature type="region of interest" description="Disordered" evidence="2">
    <location>
        <begin position="351"/>
        <end position="371"/>
    </location>
</feature>
<dbReference type="Pfam" id="PF25954">
    <property type="entry name" value="Beta-barrel_RND_2"/>
    <property type="match status" value="1"/>
</dbReference>
<dbReference type="PANTHER" id="PTHR30469">
    <property type="entry name" value="MULTIDRUG RESISTANCE PROTEIN MDTA"/>
    <property type="match status" value="1"/>
</dbReference>
<dbReference type="Pfam" id="PF25917">
    <property type="entry name" value="BSH_RND"/>
    <property type="match status" value="1"/>
</dbReference>
<dbReference type="Pfam" id="PF25989">
    <property type="entry name" value="YknX_C"/>
    <property type="match status" value="1"/>
</dbReference>
<keyword evidence="3" id="KW-0812">Transmembrane</keyword>
<reference evidence="7 8" key="1">
    <citation type="submission" date="2018-10" db="EMBL/GenBank/DDBJ databases">
        <title>Genomic Encyclopedia of Archaeal and Bacterial Type Strains, Phase II (KMG-II): from individual species to whole genera.</title>
        <authorList>
            <person name="Goeker M."/>
        </authorList>
    </citation>
    <scope>NUCLEOTIDE SEQUENCE [LARGE SCALE GENOMIC DNA]</scope>
    <source>
        <strain evidence="7 8">DSM 25217</strain>
    </source>
</reference>
<evidence type="ECO:0000256" key="3">
    <source>
        <dbReference type="SAM" id="Phobius"/>
    </source>
</evidence>
<dbReference type="InterPro" id="IPR058625">
    <property type="entry name" value="MdtA-like_BSH"/>
</dbReference>
<dbReference type="Gene3D" id="2.40.50.100">
    <property type="match status" value="1"/>
</dbReference>
<keyword evidence="3" id="KW-0472">Membrane</keyword>
<comment type="caution">
    <text evidence="7">The sequence shown here is derived from an EMBL/GenBank/DDBJ whole genome shotgun (WGS) entry which is preliminary data.</text>
</comment>
<feature type="transmembrane region" description="Helical" evidence="3">
    <location>
        <begin position="6"/>
        <end position="24"/>
    </location>
</feature>
<keyword evidence="3" id="KW-1133">Transmembrane helix</keyword>
<dbReference type="Gene3D" id="1.10.287.470">
    <property type="entry name" value="Helix hairpin bin"/>
    <property type="match status" value="1"/>
</dbReference>
<dbReference type="GO" id="GO:0015562">
    <property type="term" value="F:efflux transmembrane transporter activity"/>
    <property type="evidence" value="ECO:0007669"/>
    <property type="project" value="TreeGrafter"/>
</dbReference>
<evidence type="ECO:0000313" key="7">
    <source>
        <dbReference type="EMBL" id="RMB08480.1"/>
    </source>
</evidence>
<dbReference type="InParanoid" id="A0A3M0CJ93"/>
<dbReference type="GO" id="GO:1990281">
    <property type="term" value="C:efflux pump complex"/>
    <property type="evidence" value="ECO:0007669"/>
    <property type="project" value="TreeGrafter"/>
</dbReference>
<dbReference type="EMBL" id="REFR01000010">
    <property type="protein sequence ID" value="RMB08480.1"/>
    <property type="molecule type" value="Genomic_DNA"/>
</dbReference>
<feature type="domain" description="YknX-like C-terminal permuted SH3-like" evidence="6">
    <location>
        <begin position="278"/>
        <end position="345"/>
    </location>
</feature>
<evidence type="ECO:0000259" key="6">
    <source>
        <dbReference type="Pfam" id="PF25989"/>
    </source>
</evidence>
<accession>A0A3M0CJ93</accession>